<organism evidence="2 3">
    <name type="scientific">Luteimonas terrae</name>
    <dbReference type="NCBI Taxonomy" id="1530191"/>
    <lineage>
        <taxon>Bacteria</taxon>
        <taxon>Pseudomonadati</taxon>
        <taxon>Pseudomonadota</taxon>
        <taxon>Gammaproteobacteria</taxon>
        <taxon>Lysobacterales</taxon>
        <taxon>Lysobacteraceae</taxon>
        <taxon>Luteimonas</taxon>
    </lineage>
</organism>
<dbReference type="EMBL" id="JAVDWO010000013">
    <property type="protein sequence ID" value="MDR7194150.1"/>
    <property type="molecule type" value="Genomic_DNA"/>
</dbReference>
<accession>A0ABU1Y124</accession>
<feature type="chain" id="PRO_5046432283" description="DUF4402 domain-containing protein" evidence="1">
    <location>
        <begin position="18"/>
        <end position="194"/>
    </location>
</feature>
<evidence type="ECO:0008006" key="4">
    <source>
        <dbReference type="Google" id="ProtNLM"/>
    </source>
</evidence>
<proteinExistence type="predicted"/>
<dbReference type="RefSeq" id="WP_310237001.1">
    <property type="nucleotide sequence ID" value="NZ_JAVDWO010000013.1"/>
</dbReference>
<dbReference type="Proteomes" id="UP001256588">
    <property type="component" value="Unassembled WGS sequence"/>
</dbReference>
<protein>
    <recommendedName>
        <fullName evidence="4">DUF4402 domain-containing protein</fullName>
    </recommendedName>
</protein>
<keyword evidence="3" id="KW-1185">Reference proteome</keyword>
<dbReference type="PROSITE" id="PS51257">
    <property type="entry name" value="PROKAR_LIPOPROTEIN"/>
    <property type="match status" value="1"/>
</dbReference>
<comment type="caution">
    <text evidence="2">The sequence shown here is derived from an EMBL/GenBank/DDBJ whole genome shotgun (WGS) entry which is preliminary data.</text>
</comment>
<reference evidence="2 3" key="1">
    <citation type="submission" date="2023-07" db="EMBL/GenBank/DDBJ databases">
        <title>Sorghum-associated microbial communities from plants grown in Nebraska, USA.</title>
        <authorList>
            <person name="Schachtman D."/>
        </authorList>
    </citation>
    <scope>NUCLEOTIDE SEQUENCE [LARGE SCALE GENOMIC DNA]</scope>
    <source>
        <strain evidence="2 3">4099</strain>
    </source>
</reference>
<gene>
    <name evidence="2" type="ORF">J2W68_002892</name>
</gene>
<evidence type="ECO:0000256" key="1">
    <source>
        <dbReference type="SAM" id="SignalP"/>
    </source>
</evidence>
<evidence type="ECO:0000313" key="3">
    <source>
        <dbReference type="Proteomes" id="UP001256588"/>
    </source>
</evidence>
<name>A0ABU1Y124_9GAMM</name>
<keyword evidence="1" id="KW-0732">Signal</keyword>
<evidence type="ECO:0000313" key="2">
    <source>
        <dbReference type="EMBL" id="MDR7194150.1"/>
    </source>
</evidence>
<sequence>MFPFRPAIGLLSLALLAACQQEVSAPASTGDADSAPPAPEVIKPVALVPSGNTGLLVAPGGSFVAVDAGLFQSAKNAPCSLDLLNSQNPGSDLVSVSADGDIVAAGWIVNDRKESPERFALVLRGAADYAAVSNAGVNRPDVARVLKVESAGKAGFRLSANLQGVAAGDYQVFLAQDTYDSITLCPVKFSIRVS</sequence>
<feature type="signal peptide" evidence="1">
    <location>
        <begin position="1"/>
        <end position="17"/>
    </location>
</feature>